<dbReference type="EMBL" id="MTEJ01000611">
    <property type="protein sequence ID" value="OQX01000.1"/>
    <property type="molecule type" value="Genomic_DNA"/>
</dbReference>
<protein>
    <submittedName>
        <fullName evidence="1">Uncharacterized protein</fullName>
    </submittedName>
</protein>
<name>A0A1Y1Q9V4_9GAMM</name>
<evidence type="ECO:0000313" key="1">
    <source>
        <dbReference type="EMBL" id="OQX01000.1"/>
    </source>
</evidence>
<gene>
    <name evidence="1" type="ORF">BWK73_47395</name>
</gene>
<reference evidence="1 2" key="1">
    <citation type="submission" date="2017-01" db="EMBL/GenBank/DDBJ databases">
        <title>Novel large sulfur bacteria in the metagenomes of groundwater-fed chemosynthetic microbial mats in the Lake Huron basin.</title>
        <authorList>
            <person name="Sharrar A.M."/>
            <person name="Flood B.E."/>
            <person name="Bailey J.V."/>
            <person name="Jones D.S."/>
            <person name="Biddanda B."/>
            <person name="Ruberg S.A."/>
            <person name="Marcus D.N."/>
            <person name="Dick G.J."/>
        </authorList>
    </citation>
    <scope>NUCLEOTIDE SEQUENCE [LARGE SCALE GENOMIC DNA]</scope>
    <source>
        <strain evidence="1">A8</strain>
    </source>
</reference>
<proteinExistence type="predicted"/>
<dbReference type="AlphaFoldDB" id="A0A1Y1Q9V4"/>
<comment type="caution">
    <text evidence="1">The sequence shown here is derived from an EMBL/GenBank/DDBJ whole genome shotgun (WGS) entry which is preliminary data.</text>
</comment>
<dbReference type="Proteomes" id="UP000192491">
    <property type="component" value="Unassembled WGS sequence"/>
</dbReference>
<organism evidence="1 2">
    <name type="scientific">Thiothrix lacustris</name>
    <dbReference type="NCBI Taxonomy" id="525917"/>
    <lineage>
        <taxon>Bacteria</taxon>
        <taxon>Pseudomonadati</taxon>
        <taxon>Pseudomonadota</taxon>
        <taxon>Gammaproteobacteria</taxon>
        <taxon>Thiotrichales</taxon>
        <taxon>Thiotrichaceae</taxon>
        <taxon>Thiothrix</taxon>
    </lineage>
</organism>
<accession>A0A1Y1Q9V4</accession>
<sequence>MIKPVIKPVIKPTVTAKKTQPVSLPVEKVQPPVAPVIEAQPVLVEHGNVDTLIQQAYTALEAGNLGGNGGALSFTRQLREQAAGNPHVARLGQEITAAHLRQVRVGLQKNEMAAVAATLPITRQLIQEFNLDNLTPAQQVLEDKVVALTQ</sequence>
<evidence type="ECO:0000313" key="2">
    <source>
        <dbReference type="Proteomes" id="UP000192491"/>
    </source>
</evidence>